<dbReference type="EnsemblMetazoa" id="CapteT225412">
    <property type="protein sequence ID" value="CapteP225412"/>
    <property type="gene ID" value="CapteG225412"/>
</dbReference>
<name>R7T3S1_CAPTE</name>
<dbReference type="EMBL" id="KB312341">
    <property type="protein sequence ID" value="ELT87393.1"/>
    <property type="molecule type" value="Genomic_DNA"/>
</dbReference>
<sequence length="511" mass="56201">MSSPPSGMNEILQLMENDLPEGRRQLQESHVNLEKVASYCEGNYMQAMDKRHALEETKSFTTQSLASVAYQINNLANNFLDLLNLQLNQLGNMESSINHLSQTVMIHKEKVARREIGVLTTNKTTSRPPGVKNPGIVFPDLPERPVKYVRKPIDYTVFDEIGHGVKVQQPSQPQRARRTSSTSSKSIPPSSAAPPPAGAPTTKPPTPPATSGIYSRTGGSTGGTLTRQTSSPYRAPAVSPPSVPSHYAPGQGYASQASTLQRQHLQQQQQQQQPPMGLVQPMAQQQMAPPPTPPPPPPAAPNAISGFDIPLLLLHFLLQCLKQASAQSFAWETFRLPFPRHRLRNPDLCTTNSTLPLLYTCPPVTHTERPLVVTSEGVSHRTRVPPCTRTRLNGCPKSIKRKWSPSTITRRTKMTNLVLQKGRSSLWSRRTMTAGGKACSTVQLVSSLAITLSRACNTSGFSLCSRNYLLSLSSSLRLIIVHNLYNQNYKMCACAHDVFELLVHAIIIMSD</sequence>
<dbReference type="Proteomes" id="UP000014760">
    <property type="component" value="Unassembled WGS sequence"/>
</dbReference>
<keyword evidence="10" id="KW-1185">Reference proteome</keyword>
<dbReference type="GO" id="GO:0031209">
    <property type="term" value="C:SCAR complex"/>
    <property type="evidence" value="ECO:0007669"/>
    <property type="project" value="TreeGrafter"/>
</dbReference>
<dbReference type="GO" id="GO:0035591">
    <property type="term" value="F:signaling adaptor activity"/>
    <property type="evidence" value="ECO:0007669"/>
    <property type="project" value="TreeGrafter"/>
</dbReference>
<evidence type="ECO:0000256" key="6">
    <source>
        <dbReference type="SAM" id="MobiDB-lite"/>
    </source>
</evidence>
<keyword evidence="3" id="KW-0963">Cytoplasm</keyword>
<dbReference type="HOGENOM" id="CLU_533457_0_0_1"/>
<gene>
    <name evidence="8" type="ORF">CAPTEDRAFT_225412</name>
</gene>
<evidence type="ECO:0000313" key="9">
    <source>
        <dbReference type="EnsemblMetazoa" id="CapteP225412"/>
    </source>
</evidence>
<reference evidence="10" key="1">
    <citation type="submission" date="2012-12" db="EMBL/GenBank/DDBJ databases">
        <authorList>
            <person name="Hellsten U."/>
            <person name="Grimwood J."/>
            <person name="Chapman J.A."/>
            <person name="Shapiro H."/>
            <person name="Aerts A."/>
            <person name="Otillar R.P."/>
            <person name="Terry A.Y."/>
            <person name="Boore J.L."/>
            <person name="Simakov O."/>
            <person name="Marletaz F."/>
            <person name="Cho S.-J."/>
            <person name="Edsinger-Gonzales E."/>
            <person name="Havlak P."/>
            <person name="Kuo D.-H."/>
            <person name="Larsson T."/>
            <person name="Lv J."/>
            <person name="Arendt D."/>
            <person name="Savage R."/>
            <person name="Osoegawa K."/>
            <person name="de Jong P."/>
            <person name="Lindberg D.R."/>
            <person name="Seaver E.C."/>
            <person name="Weisblat D.A."/>
            <person name="Putnam N.H."/>
            <person name="Grigoriev I.V."/>
            <person name="Rokhsar D.S."/>
        </authorList>
    </citation>
    <scope>NUCLEOTIDE SEQUENCE</scope>
    <source>
        <strain evidence="10">I ESC-2004</strain>
    </source>
</reference>
<evidence type="ECO:0000256" key="5">
    <source>
        <dbReference type="ARBA" id="ARBA00023054"/>
    </source>
</evidence>
<reference evidence="9" key="3">
    <citation type="submission" date="2015-06" db="UniProtKB">
        <authorList>
            <consortium name="EnsemblMetazoa"/>
        </authorList>
    </citation>
    <scope>IDENTIFICATION</scope>
</reference>
<dbReference type="STRING" id="283909.R7T3S1"/>
<dbReference type="GO" id="GO:0001764">
    <property type="term" value="P:neuron migration"/>
    <property type="evidence" value="ECO:0007669"/>
    <property type="project" value="TreeGrafter"/>
</dbReference>
<comment type="similarity">
    <text evidence="2">Belongs to the ABI family.</text>
</comment>
<dbReference type="OrthoDB" id="2159336at2759"/>
<dbReference type="EMBL" id="AMQN01015904">
    <property type="status" value="NOT_ANNOTATED_CDS"/>
    <property type="molecule type" value="Genomic_DNA"/>
</dbReference>
<evidence type="ECO:0000256" key="2">
    <source>
        <dbReference type="ARBA" id="ARBA00010020"/>
    </source>
</evidence>
<reference evidence="8 10" key="2">
    <citation type="journal article" date="2013" name="Nature">
        <title>Insights into bilaterian evolution from three spiralian genomes.</title>
        <authorList>
            <person name="Simakov O."/>
            <person name="Marletaz F."/>
            <person name="Cho S.J."/>
            <person name="Edsinger-Gonzales E."/>
            <person name="Havlak P."/>
            <person name="Hellsten U."/>
            <person name="Kuo D.H."/>
            <person name="Larsson T."/>
            <person name="Lv J."/>
            <person name="Arendt D."/>
            <person name="Savage R."/>
            <person name="Osoegawa K."/>
            <person name="de Jong P."/>
            <person name="Grimwood J."/>
            <person name="Chapman J.A."/>
            <person name="Shapiro H."/>
            <person name="Aerts A."/>
            <person name="Otillar R.P."/>
            <person name="Terry A.Y."/>
            <person name="Boore J.L."/>
            <person name="Grigoriev I.V."/>
            <person name="Lindberg D.R."/>
            <person name="Seaver E.C."/>
            <person name="Weisblat D.A."/>
            <person name="Putnam N.H."/>
            <person name="Rokhsar D.S."/>
        </authorList>
    </citation>
    <scope>NUCLEOTIDE SEQUENCE</scope>
    <source>
        <strain evidence="8 10">I ESC-2004</strain>
    </source>
</reference>
<dbReference type="InterPro" id="IPR028457">
    <property type="entry name" value="ABI"/>
</dbReference>
<feature type="compositionally biased region" description="Pro residues" evidence="6">
    <location>
        <begin position="288"/>
        <end position="300"/>
    </location>
</feature>
<proteinExistence type="inferred from homology"/>
<evidence type="ECO:0000313" key="10">
    <source>
        <dbReference type="Proteomes" id="UP000014760"/>
    </source>
</evidence>
<dbReference type="InterPro" id="IPR012849">
    <property type="entry name" value="Abl-interactor_HHR_dom"/>
</dbReference>
<keyword evidence="4" id="KW-0597">Phosphoprotein</keyword>
<feature type="compositionally biased region" description="Pro residues" evidence="6">
    <location>
        <begin position="191"/>
        <end position="208"/>
    </location>
</feature>
<evidence type="ECO:0000256" key="4">
    <source>
        <dbReference type="ARBA" id="ARBA00022553"/>
    </source>
</evidence>
<protein>
    <recommendedName>
        <fullName evidence="7">Abl-interactor homeo-domain homologous domain-containing protein</fullName>
    </recommendedName>
</protein>
<dbReference type="GO" id="GO:0030027">
    <property type="term" value="C:lamellipodium"/>
    <property type="evidence" value="ECO:0007669"/>
    <property type="project" value="TreeGrafter"/>
</dbReference>
<dbReference type="PANTHER" id="PTHR10460">
    <property type="entry name" value="ABL INTERACTOR FAMILY MEMBER"/>
    <property type="match status" value="1"/>
</dbReference>
<evidence type="ECO:0000259" key="7">
    <source>
        <dbReference type="Pfam" id="PF07815"/>
    </source>
</evidence>
<dbReference type="PANTHER" id="PTHR10460:SF0">
    <property type="entry name" value="ABELSON INTERACTING PROTEIN, ISOFORM D"/>
    <property type="match status" value="1"/>
</dbReference>
<feature type="compositionally biased region" description="Low complexity" evidence="6">
    <location>
        <begin position="169"/>
        <end position="190"/>
    </location>
</feature>
<organism evidence="8">
    <name type="scientific">Capitella teleta</name>
    <name type="common">Polychaete worm</name>
    <dbReference type="NCBI Taxonomy" id="283909"/>
    <lineage>
        <taxon>Eukaryota</taxon>
        <taxon>Metazoa</taxon>
        <taxon>Spiralia</taxon>
        <taxon>Lophotrochozoa</taxon>
        <taxon>Annelida</taxon>
        <taxon>Polychaeta</taxon>
        <taxon>Sedentaria</taxon>
        <taxon>Scolecida</taxon>
        <taxon>Capitellidae</taxon>
        <taxon>Capitella</taxon>
    </lineage>
</organism>
<evidence type="ECO:0000256" key="3">
    <source>
        <dbReference type="ARBA" id="ARBA00022490"/>
    </source>
</evidence>
<dbReference type="GO" id="GO:0098858">
    <property type="term" value="C:actin-based cell projection"/>
    <property type="evidence" value="ECO:0007669"/>
    <property type="project" value="TreeGrafter"/>
</dbReference>
<dbReference type="Gene3D" id="6.10.140.1620">
    <property type="match status" value="1"/>
</dbReference>
<evidence type="ECO:0000313" key="8">
    <source>
        <dbReference type="EMBL" id="ELT87393.1"/>
    </source>
</evidence>
<feature type="compositionally biased region" description="Low complexity" evidence="6">
    <location>
        <begin position="256"/>
        <end position="287"/>
    </location>
</feature>
<accession>R7T3S1</accession>
<evidence type="ECO:0000256" key="1">
    <source>
        <dbReference type="ARBA" id="ARBA00004496"/>
    </source>
</evidence>
<feature type="region of interest" description="Disordered" evidence="6">
    <location>
        <begin position="164"/>
        <end position="302"/>
    </location>
</feature>
<comment type="subcellular location">
    <subcellularLocation>
        <location evidence="1">Cytoplasm</location>
    </subcellularLocation>
</comment>
<feature type="non-terminal residue" evidence="8">
    <location>
        <position position="1"/>
    </location>
</feature>
<dbReference type="Pfam" id="PF07815">
    <property type="entry name" value="Abi_HHR"/>
    <property type="match status" value="1"/>
</dbReference>
<keyword evidence="5" id="KW-0175">Coiled coil</keyword>
<dbReference type="EMBL" id="AMQN01015905">
    <property type="status" value="NOT_ANNOTATED_CDS"/>
    <property type="molecule type" value="Genomic_DNA"/>
</dbReference>
<dbReference type="AlphaFoldDB" id="R7T3S1"/>
<feature type="compositionally biased region" description="Low complexity" evidence="6">
    <location>
        <begin position="209"/>
        <end position="237"/>
    </location>
</feature>
<dbReference type="GO" id="GO:0017124">
    <property type="term" value="F:SH3 domain binding"/>
    <property type="evidence" value="ECO:0007669"/>
    <property type="project" value="TreeGrafter"/>
</dbReference>
<feature type="domain" description="Abl-interactor homeo-domain homologous" evidence="7">
    <location>
        <begin position="100"/>
        <end position="180"/>
    </location>
</feature>